<dbReference type="Gene3D" id="3.40.50.300">
    <property type="entry name" value="P-loop containing nucleotide triphosphate hydrolases"/>
    <property type="match status" value="1"/>
</dbReference>
<dbReference type="Proteomes" id="UP000751518">
    <property type="component" value="Unassembled WGS sequence"/>
</dbReference>
<dbReference type="InterPro" id="IPR027417">
    <property type="entry name" value="P-loop_NTPase"/>
</dbReference>
<dbReference type="SUPFAM" id="SSF52540">
    <property type="entry name" value="P-loop containing nucleoside triphosphate hydrolases"/>
    <property type="match status" value="1"/>
</dbReference>
<evidence type="ECO:0000313" key="7">
    <source>
        <dbReference type="Proteomes" id="UP000751518"/>
    </source>
</evidence>
<accession>A0A955LK95</accession>
<evidence type="ECO:0000313" key="6">
    <source>
        <dbReference type="EMBL" id="MCA9392029.1"/>
    </source>
</evidence>
<dbReference type="PROSITE" id="PS50893">
    <property type="entry name" value="ABC_TRANSPORTER_2"/>
    <property type="match status" value="1"/>
</dbReference>
<evidence type="ECO:0000256" key="4">
    <source>
        <dbReference type="ARBA" id="ARBA00022840"/>
    </source>
</evidence>
<dbReference type="InterPro" id="IPR025302">
    <property type="entry name" value="DrrA1/2-like_C"/>
</dbReference>
<reference evidence="6" key="2">
    <citation type="journal article" date="2021" name="Microbiome">
        <title>Successional dynamics and alternative stable states in a saline activated sludge microbial community over 9 years.</title>
        <authorList>
            <person name="Wang Y."/>
            <person name="Ye J."/>
            <person name="Ju F."/>
            <person name="Liu L."/>
            <person name="Boyd J.A."/>
            <person name="Deng Y."/>
            <person name="Parks D.H."/>
            <person name="Jiang X."/>
            <person name="Yin X."/>
            <person name="Woodcroft B.J."/>
            <person name="Tyson G.W."/>
            <person name="Hugenholtz P."/>
            <person name="Polz M.F."/>
            <person name="Zhang T."/>
        </authorList>
    </citation>
    <scope>NUCLEOTIDE SEQUENCE</scope>
    <source>
        <strain evidence="6">HKST-UBA03</strain>
    </source>
</reference>
<evidence type="ECO:0000256" key="1">
    <source>
        <dbReference type="ARBA" id="ARBA00005417"/>
    </source>
</evidence>
<protein>
    <submittedName>
        <fullName evidence="6">ATP-binding cassette domain-containing protein</fullName>
    </submittedName>
</protein>
<dbReference type="InterPro" id="IPR003593">
    <property type="entry name" value="AAA+_ATPase"/>
</dbReference>
<organism evidence="6 7">
    <name type="scientific">candidate division WWE3 bacterium</name>
    <dbReference type="NCBI Taxonomy" id="2053526"/>
    <lineage>
        <taxon>Bacteria</taxon>
        <taxon>Katanobacteria</taxon>
    </lineage>
</organism>
<dbReference type="InterPro" id="IPR017871">
    <property type="entry name" value="ABC_transporter-like_CS"/>
</dbReference>
<name>A0A955LK95_UNCKA</name>
<dbReference type="InterPro" id="IPR050763">
    <property type="entry name" value="ABC_transporter_ATP-binding"/>
</dbReference>
<dbReference type="GO" id="GO:0016887">
    <property type="term" value="F:ATP hydrolysis activity"/>
    <property type="evidence" value="ECO:0007669"/>
    <property type="project" value="InterPro"/>
</dbReference>
<dbReference type="PANTHER" id="PTHR42711">
    <property type="entry name" value="ABC TRANSPORTER ATP-BINDING PROTEIN"/>
    <property type="match status" value="1"/>
</dbReference>
<evidence type="ECO:0000259" key="5">
    <source>
        <dbReference type="PROSITE" id="PS50893"/>
    </source>
</evidence>
<feature type="domain" description="ABC transporter" evidence="5">
    <location>
        <begin position="5"/>
        <end position="232"/>
    </location>
</feature>
<comment type="similarity">
    <text evidence="1">Belongs to the ABC transporter superfamily.</text>
</comment>
<comment type="caution">
    <text evidence="6">The sequence shown here is derived from an EMBL/GenBank/DDBJ whole genome shotgun (WGS) entry which is preliminary data.</text>
</comment>
<proteinExistence type="inferred from homology"/>
<evidence type="ECO:0000256" key="2">
    <source>
        <dbReference type="ARBA" id="ARBA00022448"/>
    </source>
</evidence>
<sequence>MDEMITIINFSKRFGSVQAVDDLSFAVPAGSIFAFLGANGSGKTTTIRTLLGIYEPDNGELLINGQKYQNEMAGILGYLPEERGLYLNSRVLETIVYFAQLKGLGFEPATKAAKDYLERVGLSGYAESEIKTLSSGQQQKIQLGIALINNPQLLILDEPTKGLDPVNRDLLISMLLELNKNGTTVVFTSHQMEEVEKIADHLVMIKDGRRKLEGGLEDVKNQFGTNVIHVRFDGDIPVNDAMYSLQVERSLAEVTPKEGIKPNEVLRYMLDNGASIREFDVGAPSLHEIFVRVQEEDD</sequence>
<dbReference type="SMART" id="SM00382">
    <property type="entry name" value="AAA"/>
    <property type="match status" value="1"/>
</dbReference>
<dbReference type="Pfam" id="PF13732">
    <property type="entry name" value="DrrA1-3_C"/>
    <property type="match status" value="1"/>
</dbReference>
<dbReference type="GO" id="GO:0005524">
    <property type="term" value="F:ATP binding"/>
    <property type="evidence" value="ECO:0007669"/>
    <property type="project" value="UniProtKB-KW"/>
</dbReference>
<keyword evidence="4 6" id="KW-0067">ATP-binding</keyword>
<dbReference type="AlphaFoldDB" id="A0A955LK95"/>
<dbReference type="PROSITE" id="PS00211">
    <property type="entry name" value="ABC_TRANSPORTER_1"/>
    <property type="match status" value="1"/>
</dbReference>
<dbReference type="InterPro" id="IPR003439">
    <property type="entry name" value="ABC_transporter-like_ATP-bd"/>
</dbReference>
<keyword evidence="2" id="KW-0813">Transport</keyword>
<dbReference type="EMBL" id="JAGQKZ010000015">
    <property type="protein sequence ID" value="MCA9392029.1"/>
    <property type="molecule type" value="Genomic_DNA"/>
</dbReference>
<dbReference type="Pfam" id="PF00005">
    <property type="entry name" value="ABC_tran"/>
    <property type="match status" value="1"/>
</dbReference>
<reference evidence="6" key="1">
    <citation type="submission" date="2020-04" db="EMBL/GenBank/DDBJ databases">
        <authorList>
            <person name="Zhang T."/>
        </authorList>
    </citation>
    <scope>NUCLEOTIDE SEQUENCE</scope>
    <source>
        <strain evidence="6">HKST-UBA03</strain>
    </source>
</reference>
<keyword evidence="3" id="KW-0547">Nucleotide-binding</keyword>
<gene>
    <name evidence="6" type="ORF">KC614_02380</name>
</gene>
<evidence type="ECO:0000256" key="3">
    <source>
        <dbReference type="ARBA" id="ARBA00022741"/>
    </source>
</evidence>
<dbReference type="PANTHER" id="PTHR42711:SF5">
    <property type="entry name" value="ABC TRANSPORTER ATP-BINDING PROTEIN NATA"/>
    <property type="match status" value="1"/>
</dbReference>